<accession>A0A699WX27</accession>
<sequence>MVSQFETRLFINGKFVDASTPARFSCWNPSNDALLTDQLHEATKEDVDAAVAAARAAFPGWAATRTSRRRDILLKFADLIEAHAEEIATLEV</sequence>
<evidence type="ECO:0000259" key="1">
    <source>
        <dbReference type="Pfam" id="PF00171"/>
    </source>
</evidence>
<proteinExistence type="predicted"/>
<dbReference type="InterPro" id="IPR016162">
    <property type="entry name" value="Ald_DH_N"/>
</dbReference>
<dbReference type="SUPFAM" id="SSF53720">
    <property type="entry name" value="ALDH-like"/>
    <property type="match status" value="1"/>
</dbReference>
<dbReference type="Pfam" id="PF00171">
    <property type="entry name" value="Aldedh"/>
    <property type="match status" value="1"/>
</dbReference>
<dbReference type="PANTHER" id="PTHR11699">
    <property type="entry name" value="ALDEHYDE DEHYDROGENASE-RELATED"/>
    <property type="match status" value="1"/>
</dbReference>
<dbReference type="EMBL" id="BKCJ011769057">
    <property type="protein sequence ID" value="GFD51353.1"/>
    <property type="molecule type" value="Genomic_DNA"/>
</dbReference>
<feature type="domain" description="Aldehyde dehydrogenase" evidence="1">
    <location>
        <begin position="15"/>
        <end position="91"/>
    </location>
</feature>
<reference evidence="2" key="1">
    <citation type="journal article" date="2019" name="Sci. Rep.">
        <title>Draft genome of Tanacetum cinerariifolium, the natural source of mosquito coil.</title>
        <authorList>
            <person name="Yamashiro T."/>
            <person name="Shiraishi A."/>
            <person name="Satake H."/>
            <person name="Nakayama K."/>
        </authorList>
    </citation>
    <scope>NUCLEOTIDE SEQUENCE</scope>
</reference>
<protein>
    <submittedName>
        <fullName evidence="2">Aldehyde dehydrogenase family 2 member C4-like</fullName>
    </submittedName>
</protein>
<dbReference type="AlphaFoldDB" id="A0A699WX27"/>
<gene>
    <name evidence="2" type="ORF">Tci_923322</name>
</gene>
<dbReference type="InterPro" id="IPR015590">
    <property type="entry name" value="Aldehyde_DH_dom"/>
</dbReference>
<comment type="caution">
    <text evidence="2">The sequence shown here is derived from an EMBL/GenBank/DDBJ whole genome shotgun (WGS) entry which is preliminary data.</text>
</comment>
<name>A0A699WX27_TANCI</name>
<evidence type="ECO:0000313" key="2">
    <source>
        <dbReference type="EMBL" id="GFD51353.1"/>
    </source>
</evidence>
<organism evidence="2">
    <name type="scientific">Tanacetum cinerariifolium</name>
    <name type="common">Dalmatian daisy</name>
    <name type="synonym">Chrysanthemum cinerariifolium</name>
    <dbReference type="NCBI Taxonomy" id="118510"/>
    <lineage>
        <taxon>Eukaryota</taxon>
        <taxon>Viridiplantae</taxon>
        <taxon>Streptophyta</taxon>
        <taxon>Embryophyta</taxon>
        <taxon>Tracheophyta</taxon>
        <taxon>Spermatophyta</taxon>
        <taxon>Magnoliopsida</taxon>
        <taxon>eudicotyledons</taxon>
        <taxon>Gunneridae</taxon>
        <taxon>Pentapetalae</taxon>
        <taxon>asterids</taxon>
        <taxon>campanulids</taxon>
        <taxon>Asterales</taxon>
        <taxon>Asteraceae</taxon>
        <taxon>Asteroideae</taxon>
        <taxon>Anthemideae</taxon>
        <taxon>Anthemidinae</taxon>
        <taxon>Tanacetum</taxon>
    </lineage>
</organism>
<dbReference type="GO" id="GO:0016491">
    <property type="term" value="F:oxidoreductase activity"/>
    <property type="evidence" value="ECO:0007669"/>
    <property type="project" value="InterPro"/>
</dbReference>
<dbReference type="Gene3D" id="3.40.605.10">
    <property type="entry name" value="Aldehyde Dehydrogenase, Chain A, domain 1"/>
    <property type="match status" value="1"/>
</dbReference>
<feature type="non-terminal residue" evidence="2">
    <location>
        <position position="92"/>
    </location>
</feature>
<dbReference type="InterPro" id="IPR016161">
    <property type="entry name" value="Ald_DH/histidinol_DH"/>
</dbReference>